<evidence type="ECO:0000313" key="2">
    <source>
        <dbReference type="Proteomes" id="UP001483337"/>
    </source>
</evidence>
<dbReference type="Proteomes" id="UP001483337">
    <property type="component" value="Chromosome"/>
</dbReference>
<dbReference type="RefSeq" id="WP_353932054.1">
    <property type="nucleotide sequence ID" value="NZ_CP150886.1"/>
</dbReference>
<evidence type="ECO:0008006" key="3">
    <source>
        <dbReference type="Google" id="ProtNLM"/>
    </source>
</evidence>
<keyword evidence="2" id="KW-1185">Reference proteome</keyword>
<reference evidence="1 2" key="1">
    <citation type="submission" date="2024-04" db="EMBL/GenBank/DDBJ databases">
        <title>Okeanomitos corallinicola gen. &amp; sp. nov. (Nostocales, Cyanobacteria), a new toxic marine heterocyst-forming cyanobacterium from a coral reef.</title>
        <authorList>
            <person name="Li H."/>
            <person name="Li R."/>
            <person name="Kang J."/>
            <person name="Hii K.S."/>
            <person name="Mohamed H.F."/>
            <person name="Xu X."/>
            <person name="Luo Z."/>
        </authorList>
    </citation>
    <scope>NUCLEOTIDE SEQUENCE [LARGE SCALE GENOMIC DNA]</scope>
    <source>
        <strain evidence="1 2">TIOX110</strain>
    </source>
</reference>
<gene>
    <name evidence="1" type="ORF">WJM97_05580</name>
</gene>
<sequence length="208" mass="23503">MAVNYIVKADVIDITVDSPQKGDIFLVDTNAWYWLTYPPASSLANITQNQLNYRLNYSNYVTDADSVGATLRCSGLSLAELSHIIEREEQKLSTYHSINKKEYRHNYPLERARVVSQVQNAWNQVQNTYGVLINLTLDQATLNAAFHRFSTQSLDGYDLFILESMRQESIDKIITDDGDFVTVPGIQVFTANPRAIAAARNHGKLVTR</sequence>
<evidence type="ECO:0000313" key="1">
    <source>
        <dbReference type="EMBL" id="WZB89150.1"/>
    </source>
</evidence>
<organism evidence="1 2">
    <name type="scientific">Okeanomitos corallinicola TIOX110</name>
    <dbReference type="NCBI Taxonomy" id="3133117"/>
    <lineage>
        <taxon>Bacteria</taxon>
        <taxon>Bacillati</taxon>
        <taxon>Cyanobacteriota</taxon>
        <taxon>Cyanophyceae</taxon>
        <taxon>Nostocales</taxon>
        <taxon>Aphanizomenonaceae</taxon>
        <taxon>Okeanomitos</taxon>
    </lineage>
</organism>
<dbReference type="SUPFAM" id="SSF88723">
    <property type="entry name" value="PIN domain-like"/>
    <property type="match status" value="1"/>
</dbReference>
<dbReference type="InterPro" id="IPR029060">
    <property type="entry name" value="PIN-like_dom_sf"/>
</dbReference>
<dbReference type="EMBL" id="CP150886">
    <property type="protein sequence ID" value="WZB89150.1"/>
    <property type="molecule type" value="Genomic_DNA"/>
</dbReference>
<protein>
    <recommendedName>
        <fullName evidence="3">PIN domain-containing protein</fullName>
    </recommendedName>
</protein>
<name>A0ABZ2UW69_9CYAN</name>
<accession>A0ABZ2UW69</accession>
<proteinExistence type="predicted"/>